<dbReference type="UniPathway" id="UPA00109">
    <property type="reaction ID" value="UER00185"/>
</dbReference>
<keyword evidence="5 7" id="KW-0418">Kinase</keyword>
<reference evidence="10 11" key="1">
    <citation type="submission" date="2017-09" db="EMBL/GenBank/DDBJ databases">
        <title>Depth-based differentiation of microbial function through sediment-hosted aquifers and enrichment of novel symbionts in the deep terrestrial subsurface.</title>
        <authorList>
            <person name="Probst A.J."/>
            <person name="Ladd B."/>
            <person name="Jarett J.K."/>
            <person name="Geller-Mcgrath D.E."/>
            <person name="Sieber C.M."/>
            <person name="Emerson J.B."/>
            <person name="Anantharaman K."/>
            <person name="Thomas B.C."/>
            <person name="Malmstrom R."/>
            <person name="Stieglmeier M."/>
            <person name="Klingl A."/>
            <person name="Woyke T."/>
            <person name="Ryan C.M."/>
            <person name="Banfield J.F."/>
        </authorList>
    </citation>
    <scope>NUCLEOTIDE SEQUENCE [LARGE SCALE GENOMIC DNA]</scope>
    <source>
        <strain evidence="10">CG23_combo_of_CG06-09_8_20_14_all_54_14</strain>
    </source>
</reference>
<feature type="binding site" evidence="7">
    <location>
        <begin position="342"/>
        <end position="345"/>
    </location>
    <ligand>
        <name>ATP</name>
        <dbReference type="ChEBI" id="CHEBI:30616"/>
    </ligand>
</feature>
<keyword evidence="3 7" id="KW-0808">Transferase</keyword>
<dbReference type="Proteomes" id="UP000228812">
    <property type="component" value="Unassembled WGS sequence"/>
</dbReference>
<evidence type="ECO:0000256" key="2">
    <source>
        <dbReference type="ARBA" id="ARBA00013061"/>
    </source>
</evidence>
<keyword evidence="7" id="KW-0324">Glycolysis</keyword>
<sequence length="410" mass="44894">MLKFLNPAVAKKYSGKTALVRIDLNIEDADLCGSSDRSMLVTHPKVEAVIPTIQLLLKHKIKVVLLSHRGRPTIPKVVSCKLSVNGGFSLLPFADILSQKLGVPVSFIQNLNFPIIKRQLQWSSRKVFLLENLRFLPGEEQNDSRLARQLAGLGDFYVNDAFSVSHRAHASVAAITKFLPSFGGLCLERELESLNYIMKKPSRPFTVILGGAKVGDKLPILERFIKKADNILLGSGPACTFFAAQGLPVGHSIVDRNSIPIVKKLLKSKKIRIPGDVDMVEHKILDIGPGAIKEYAEVIRKSRTILWNGPMGIFEDLRFAAGTKAMWEAILANTRARVVIGGGETLASLTTLMPADYKRITTDTYQRKSASNISVNPRLFLSTGGGAMLEYLSGKKLPGIEALVLSKSKG</sequence>
<dbReference type="InterPro" id="IPR001576">
    <property type="entry name" value="Phosphoglycerate_kinase"/>
</dbReference>
<comment type="caution">
    <text evidence="7">Lacks conserved residue(s) required for the propagation of feature annotation.</text>
</comment>
<dbReference type="GO" id="GO:0006096">
    <property type="term" value="P:glycolytic process"/>
    <property type="evidence" value="ECO:0007669"/>
    <property type="project" value="UniProtKB-UniRule"/>
</dbReference>
<evidence type="ECO:0000256" key="3">
    <source>
        <dbReference type="ARBA" id="ARBA00022679"/>
    </source>
</evidence>
<evidence type="ECO:0000256" key="7">
    <source>
        <dbReference type="HAMAP-Rule" id="MF_00145"/>
    </source>
</evidence>
<keyword evidence="7" id="KW-0963">Cytoplasm</keyword>
<evidence type="ECO:0000313" key="10">
    <source>
        <dbReference type="EMBL" id="PIP29780.1"/>
    </source>
</evidence>
<comment type="subunit">
    <text evidence="7">Monomer.</text>
</comment>
<dbReference type="InterPro" id="IPR036043">
    <property type="entry name" value="Phosphoglycerate_kinase_sf"/>
</dbReference>
<dbReference type="GO" id="GO:0043531">
    <property type="term" value="F:ADP binding"/>
    <property type="evidence" value="ECO:0007669"/>
    <property type="project" value="TreeGrafter"/>
</dbReference>
<dbReference type="PANTHER" id="PTHR11406:SF23">
    <property type="entry name" value="PHOSPHOGLYCERATE KINASE 1, CHLOROPLASTIC-RELATED"/>
    <property type="match status" value="1"/>
</dbReference>
<dbReference type="PANTHER" id="PTHR11406">
    <property type="entry name" value="PHOSPHOGLYCERATE KINASE"/>
    <property type="match status" value="1"/>
</dbReference>
<dbReference type="GO" id="GO:0005524">
    <property type="term" value="F:ATP binding"/>
    <property type="evidence" value="ECO:0007669"/>
    <property type="project" value="UniProtKB-KW"/>
</dbReference>
<evidence type="ECO:0000256" key="4">
    <source>
        <dbReference type="ARBA" id="ARBA00022741"/>
    </source>
</evidence>
<feature type="binding site" evidence="7">
    <location>
        <position position="134"/>
    </location>
    <ligand>
        <name>substrate</name>
    </ligand>
</feature>
<comment type="pathway">
    <text evidence="7">Carbohydrate degradation; glycolysis; pyruvate from D-glyceraldehyde 3-phosphate: step 2/5.</text>
</comment>
<dbReference type="HAMAP" id="MF_00145">
    <property type="entry name" value="Phosphoglyc_kinase"/>
    <property type="match status" value="1"/>
</dbReference>
<keyword evidence="4 7" id="KW-0547">Nucleotide-binding</keyword>
<dbReference type="GO" id="GO:0006094">
    <property type="term" value="P:gluconeogenesis"/>
    <property type="evidence" value="ECO:0007669"/>
    <property type="project" value="TreeGrafter"/>
</dbReference>
<evidence type="ECO:0000256" key="9">
    <source>
        <dbReference type="RuleBase" id="RU000532"/>
    </source>
</evidence>
<proteinExistence type="inferred from homology"/>
<dbReference type="Gene3D" id="3.40.50.1260">
    <property type="entry name" value="Phosphoglycerate kinase, N-terminal domain"/>
    <property type="match status" value="2"/>
</dbReference>
<evidence type="ECO:0000256" key="1">
    <source>
        <dbReference type="ARBA" id="ARBA00000642"/>
    </source>
</evidence>
<dbReference type="InterPro" id="IPR015824">
    <property type="entry name" value="Phosphoglycerate_kinase_N"/>
</dbReference>
<protein>
    <recommendedName>
        <fullName evidence="2 7">Phosphoglycerate kinase</fullName>
        <ecNumber evidence="2 7">2.7.2.3</ecNumber>
    </recommendedName>
</protein>
<evidence type="ECO:0000256" key="5">
    <source>
        <dbReference type="ARBA" id="ARBA00022777"/>
    </source>
</evidence>
<comment type="catalytic activity">
    <reaction evidence="1 7 9">
        <text>(2R)-3-phosphoglycerate + ATP = (2R)-3-phospho-glyceroyl phosphate + ADP</text>
        <dbReference type="Rhea" id="RHEA:14801"/>
        <dbReference type="ChEBI" id="CHEBI:30616"/>
        <dbReference type="ChEBI" id="CHEBI:57604"/>
        <dbReference type="ChEBI" id="CHEBI:58272"/>
        <dbReference type="ChEBI" id="CHEBI:456216"/>
        <dbReference type="EC" id="2.7.2.3"/>
    </reaction>
</comment>
<comment type="similarity">
    <text evidence="7 9">Belongs to the phosphoglycerate kinase family.</text>
</comment>
<comment type="subcellular location">
    <subcellularLocation>
        <location evidence="7">Cytoplasm</location>
    </subcellularLocation>
</comment>
<feature type="binding site" evidence="7 8">
    <location>
        <position position="315"/>
    </location>
    <ligand>
        <name>ATP</name>
        <dbReference type="ChEBI" id="CHEBI:30616"/>
    </ligand>
</feature>
<dbReference type="Pfam" id="PF00162">
    <property type="entry name" value="PGK"/>
    <property type="match status" value="1"/>
</dbReference>
<organism evidence="10 11">
    <name type="scientific">Candidatus Jorgensenbacteria bacterium CG23_combo_of_CG06-09_8_20_14_all_54_14</name>
    <dbReference type="NCBI Taxonomy" id="1974595"/>
    <lineage>
        <taxon>Bacteria</taxon>
        <taxon>Candidatus Joergenseniibacteriota</taxon>
    </lineage>
</organism>
<evidence type="ECO:0000256" key="6">
    <source>
        <dbReference type="ARBA" id="ARBA00022840"/>
    </source>
</evidence>
<feature type="binding site" evidence="7">
    <location>
        <begin position="23"/>
        <end position="25"/>
    </location>
    <ligand>
        <name>substrate</name>
    </ligand>
</feature>
<accession>A0A2G9ZAZ1</accession>
<dbReference type="EC" id="2.7.2.3" evidence="2 7"/>
<dbReference type="GO" id="GO:0005829">
    <property type="term" value="C:cytosol"/>
    <property type="evidence" value="ECO:0007669"/>
    <property type="project" value="TreeGrafter"/>
</dbReference>
<feature type="binding site" evidence="7 8">
    <location>
        <position position="217"/>
    </location>
    <ligand>
        <name>ATP</name>
        <dbReference type="ChEBI" id="CHEBI:30616"/>
    </ligand>
</feature>
<dbReference type="PRINTS" id="PR00477">
    <property type="entry name" value="PHGLYCKINASE"/>
</dbReference>
<dbReference type="EMBL" id="PCRZ01000037">
    <property type="protein sequence ID" value="PIP29780.1"/>
    <property type="molecule type" value="Genomic_DNA"/>
</dbReference>
<name>A0A2G9ZAZ1_9BACT</name>
<dbReference type="PIRSF" id="PIRSF000724">
    <property type="entry name" value="Pgk"/>
    <property type="match status" value="1"/>
</dbReference>
<feature type="binding site" evidence="7">
    <location>
        <position position="167"/>
    </location>
    <ligand>
        <name>substrate</name>
    </ligand>
</feature>
<feature type="binding site" evidence="7">
    <location>
        <begin position="68"/>
        <end position="71"/>
    </location>
    <ligand>
        <name>substrate</name>
    </ligand>
</feature>
<evidence type="ECO:0000313" key="11">
    <source>
        <dbReference type="Proteomes" id="UP000228812"/>
    </source>
</evidence>
<keyword evidence="6 7" id="KW-0067">ATP-binding</keyword>
<comment type="caution">
    <text evidence="10">The sequence shown here is derived from an EMBL/GenBank/DDBJ whole genome shotgun (WGS) entry which is preliminary data.</text>
</comment>
<dbReference type="GO" id="GO:0004618">
    <property type="term" value="F:phosphoglycerate kinase activity"/>
    <property type="evidence" value="ECO:0007669"/>
    <property type="project" value="UniProtKB-UniRule"/>
</dbReference>
<evidence type="ECO:0000256" key="8">
    <source>
        <dbReference type="PIRSR" id="PIRSR000724-2"/>
    </source>
</evidence>
<dbReference type="SUPFAM" id="SSF53748">
    <property type="entry name" value="Phosphoglycerate kinase"/>
    <property type="match status" value="1"/>
</dbReference>
<gene>
    <name evidence="7 10" type="primary">pgk</name>
    <name evidence="10" type="ORF">COX26_02210</name>
</gene>
<dbReference type="AlphaFoldDB" id="A0A2G9ZAZ1"/>